<proteinExistence type="inferred from homology"/>
<dbReference type="Pfam" id="PF07714">
    <property type="entry name" value="PK_Tyr_Ser-Thr"/>
    <property type="match status" value="2"/>
</dbReference>
<comment type="catalytic activity">
    <reaction evidence="8">
        <text>L-threonyl-[protein] + ATP = O-phospho-L-threonyl-[protein] + ADP + H(+)</text>
        <dbReference type="Rhea" id="RHEA:46608"/>
        <dbReference type="Rhea" id="RHEA-COMP:11060"/>
        <dbReference type="Rhea" id="RHEA-COMP:11605"/>
        <dbReference type="ChEBI" id="CHEBI:15378"/>
        <dbReference type="ChEBI" id="CHEBI:30013"/>
        <dbReference type="ChEBI" id="CHEBI:30616"/>
        <dbReference type="ChEBI" id="CHEBI:61977"/>
        <dbReference type="ChEBI" id="CHEBI:456216"/>
        <dbReference type="EC" id="2.7.11.1"/>
    </reaction>
</comment>
<reference evidence="15" key="1">
    <citation type="journal article" date="2011" name="Genome Res.">
        <title>Phylogeny-wide analysis of social amoeba genomes highlights ancient origins for complex intercellular communication.</title>
        <authorList>
            <person name="Heidel A.J."/>
            <person name="Lawal H.M."/>
            <person name="Felder M."/>
            <person name="Schilde C."/>
            <person name="Helps N.R."/>
            <person name="Tunggal B."/>
            <person name="Rivero F."/>
            <person name="John U."/>
            <person name="Schleicher M."/>
            <person name="Eichinger L."/>
            <person name="Platzer M."/>
            <person name="Noegel A.A."/>
            <person name="Schaap P."/>
            <person name="Gloeckner G."/>
        </authorList>
    </citation>
    <scope>NUCLEOTIDE SEQUENCE [LARGE SCALE GENOMIC DNA]</scope>
    <source>
        <strain evidence="15">SH3</strain>
    </source>
</reference>
<dbReference type="PROSITE" id="PS00108">
    <property type="entry name" value="PROTEIN_KINASE_ST"/>
    <property type="match status" value="1"/>
</dbReference>
<keyword evidence="5 10" id="KW-0547">Nucleotide-binding</keyword>
<dbReference type="PANTHER" id="PTHR46485:SF5">
    <property type="entry name" value="CENTER DIVIDER, ISOFORM A"/>
    <property type="match status" value="1"/>
</dbReference>
<gene>
    <name evidence="14" type="primary">kxcA</name>
    <name evidence="14" type="ORF">DFA_09369</name>
</gene>
<evidence type="ECO:0000256" key="6">
    <source>
        <dbReference type="ARBA" id="ARBA00022777"/>
    </source>
</evidence>
<evidence type="ECO:0000256" key="2">
    <source>
        <dbReference type="ARBA" id="ARBA00012513"/>
    </source>
</evidence>
<keyword evidence="3" id="KW-0723">Serine/threonine-protein kinase</keyword>
<organism evidence="14 15">
    <name type="scientific">Cavenderia fasciculata</name>
    <name type="common">Slime mold</name>
    <name type="synonym">Dictyostelium fasciculatum</name>
    <dbReference type="NCBI Taxonomy" id="261658"/>
    <lineage>
        <taxon>Eukaryota</taxon>
        <taxon>Amoebozoa</taxon>
        <taxon>Evosea</taxon>
        <taxon>Eumycetozoa</taxon>
        <taxon>Dictyostelia</taxon>
        <taxon>Acytosteliales</taxon>
        <taxon>Cavenderiaceae</taxon>
        <taxon>Cavenderia</taxon>
    </lineage>
</organism>
<keyword evidence="15" id="KW-1185">Reference proteome</keyword>
<feature type="compositionally biased region" description="Polar residues" evidence="11">
    <location>
        <begin position="1070"/>
        <end position="1081"/>
    </location>
</feature>
<dbReference type="GeneID" id="14868427"/>
<dbReference type="InterPro" id="IPR035899">
    <property type="entry name" value="DBL_dom_sf"/>
</dbReference>
<evidence type="ECO:0000256" key="3">
    <source>
        <dbReference type="ARBA" id="ARBA00022527"/>
    </source>
</evidence>
<keyword evidence="4" id="KW-0808">Transferase</keyword>
<dbReference type="InterPro" id="IPR001245">
    <property type="entry name" value="Ser-Thr/Tyr_kinase_cat_dom"/>
</dbReference>
<comment type="similarity">
    <text evidence="1">Belongs to the protein kinase superfamily. TKL Ser/Thr protein kinase family.</text>
</comment>
<feature type="region of interest" description="Disordered" evidence="11">
    <location>
        <begin position="872"/>
        <end position="894"/>
    </location>
</feature>
<dbReference type="Gene3D" id="1.20.900.10">
    <property type="entry name" value="Dbl homology (DH) domain"/>
    <property type="match status" value="1"/>
</dbReference>
<evidence type="ECO:0000313" key="15">
    <source>
        <dbReference type="Proteomes" id="UP000007797"/>
    </source>
</evidence>
<feature type="compositionally biased region" description="Low complexity" evidence="11">
    <location>
        <begin position="872"/>
        <end position="891"/>
    </location>
</feature>
<feature type="domain" description="DH" evidence="12">
    <location>
        <begin position="601"/>
        <end position="818"/>
    </location>
</feature>
<evidence type="ECO:0000313" key="14">
    <source>
        <dbReference type="EMBL" id="EGG16339.1"/>
    </source>
</evidence>
<dbReference type="GO" id="GO:0005737">
    <property type="term" value="C:cytoplasm"/>
    <property type="evidence" value="ECO:0007669"/>
    <property type="project" value="UniProtKB-ARBA"/>
</dbReference>
<keyword evidence="6 14" id="KW-0418">Kinase</keyword>
<dbReference type="STRING" id="1054147.F4Q7F7"/>
<dbReference type="InterPro" id="IPR000219">
    <property type="entry name" value="DH_dom"/>
</dbReference>
<name>F4Q7F7_CACFS</name>
<dbReference type="GO" id="GO:0005085">
    <property type="term" value="F:guanyl-nucleotide exchange factor activity"/>
    <property type="evidence" value="ECO:0007669"/>
    <property type="project" value="InterPro"/>
</dbReference>
<dbReference type="PROSITE" id="PS00107">
    <property type="entry name" value="PROTEIN_KINASE_ATP"/>
    <property type="match status" value="1"/>
</dbReference>
<evidence type="ECO:0000256" key="1">
    <source>
        <dbReference type="ARBA" id="ARBA00005843"/>
    </source>
</evidence>
<feature type="compositionally biased region" description="Low complexity" evidence="11">
    <location>
        <begin position="1010"/>
        <end position="1021"/>
    </location>
</feature>
<dbReference type="EMBL" id="GL883024">
    <property type="protein sequence ID" value="EGG16339.1"/>
    <property type="molecule type" value="Genomic_DNA"/>
</dbReference>
<dbReference type="KEGG" id="dfa:DFA_09369"/>
<evidence type="ECO:0000256" key="8">
    <source>
        <dbReference type="ARBA" id="ARBA00047899"/>
    </source>
</evidence>
<dbReference type="InterPro" id="IPR011009">
    <property type="entry name" value="Kinase-like_dom_sf"/>
</dbReference>
<dbReference type="InterPro" id="IPR017441">
    <property type="entry name" value="Protein_kinase_ATP_BS"/>
</dbReference>
<dbReference type="GO" id="GO:0005524">
    <property type="term" value="F:ATP binding"/>
    <property type="evidence" value="ECO:0007669"/>
    <property type="project" value="UniProtKB-UniRule"/>
</dbReference>
<dbReference type="Gene3D" id="2.30.29.30">
    <property type="entry name" value="Pleckstrin-homology domain (PH domain)/Phosphotyrosine-binding domain (PTB)"/>
    <property type="match status" value="1"/>
</dbReference>
<dbReference type="InterPro" id="IPR008271">
    <property type="entry name" value="Ser/Thr_kinase_AS"/>
</dbReference>
<feature type="region of interest" description="Disordered" evidence="11">
    <location>
        <begin position="183"/>
        <end position="204"/>
    </location>
</feature>
<dbReference type="InterPro" id="IPR000719">
    <property type="entry name" value="Prot_kinase_dom"/>
</dbReference>
<dbReference type="InterPro" id="IPR001849">
    <property type="entry name" value="PH_domain"/>
</dbReference>
<keyword evidence="7 10" id="KW-0067">ATP-binding</keyword>
<dbReference type="SMART" id="SM00325">
    <property type="entry name" value="RhoGEF"/>
    <property type="match status" value="1"/>
</dbReference>
<dbReference type="GO" id="GO:0004674">
    <property type="term" value="F:protein serine/threonine kinase activity"/>
    <property type="evidence" value="ECO:0007669"/>
    <property type="project" value="UniProtKB-KW"/>
</dbReference>
<dbReference type="AlphaFoldDB" id="F4Q7F7"/>
<feature type="binding site" evidence="10">
    <location>
        <position position="67"/>
    </location>
    <ligand>
        <name>ATP</name>
        <dbReference type="ChEBI" id="CHEBI:30616"/>
    </ligand>
</feature>
<evidence type="ECO:0000256" key="11">
    <source>
        <dbReference type="SAM" id="MobiDB-lite"/>
    </source>
</evidence>
<evidence type="ECO:0000259" key="13">
    <source>
        <dbReference type="PROSITE" id="PS50011"/>
    </source>
</evidence>
<evidence type="ECO:0000256" key="9">
    <source>
        <dbReference type="ARBA" id="ARBA00048679"/>
    </source>
</evidence>
<sequence length="1109" mass="126974">MSCCLSFLFICYKERERDILIVMVGGLPSSKLWEIEYNELIFKEVIGKGNFGCVYRGLYLSTEVAIKQIEPTLFEDPDYAKYIEREVKALRYIRHNGIVYFYGACHHSTGFYLVTEFVDGMDLRRYIKTFVSSPPSWSTRISLMLDLAKTCYFLHSKGILHRDLKSKNILLYLQPDCKIQQHQNNYQQQNNISQSNNQNNSNNQNINYSIKSSKLCDLGFVRIGSQYSNGEDSSSSEEEEDDDDEDEEEDNDTKSSVYKFNGNGKMAKNRLRRMSICGTPSFMPPEILLQKRYDWTADVFSFGVVLAEIVTRRRPGKDLWVRSSENGFDISKEELVTGQDFDCPPSLFDLCLKCCSYRSIDRPKFSDIVFILENLLQQQIDQEELQPNSNNVNNLIGQNQIIIEPICYFKQSLKSNYRKSIRLRSESISNHSPIQQQQEGILKISKTKYLNGWKDFGLDISKLDQIWIIYYLNEKIEMTIGKIKSTSGKNSLTISYMDNNLIDNVSIINVKSYKEQFPHTIDTTYIHSHSSFTISKTFGNMTISTVDKILWHKNVDLLIQIQSNIRKWIVQSKYQQLLKNWKQDNNNNNNIVQQTSSTIKEWMTTIDQFIQSEKDYKERLDFIVKGYLVPLQSKFRINKPLLNYKEITAIFSNIETIIEISNNLLSTFQPINQELKNTTTYQQQQSSPSTSQSLSTIDFIFNNNNRNFQFLNYFIQHFENIKSIYGKYTYNFKFAMNILVWCRGNPDFSRFLAQSNTLGGDEEFDLAALLALPVNRIQTYNLHLLTLTRLVPVKHPDYKDIMAAHTLITNLSSFLQSQLEMSLNYSSIMSTEIMLQSSSNSKKEQITLLASGRSIIRQGLVEQSRYNNNNVNGSSSSLSASPSPSLYNSSGNVGGGKKKYQLILMTDLIILAKPILSKCSNSNSKPSSLSSSSTSNTKYYLKEKMVLNLRIDQVNLKLSGDHPCGIILTFGVNGSKSYRFLAPTDDDAYHWASDFVRTIHSTNPISIDESNNSNNNNSNNSGIIDQQLEKSPSFIQRFRPRSTSIQSTPDKRSTVGTDPSGIFKVPDTPPSSLSSSFNTPGSEKKKFSTLVKSKWKRIKSRGIQDDDLI</sequence>
<accession>F4Q7F7</accession>
<dbReference type="SMART" id="SM00233">
    <property type="entry name" value="PH"/>
    <property type="match status" value="1"/>
</dbReference>
<dbReference type="OrthoDB" id="17594at2759"/>
<dbReference type="InterPro" id="IPR050940">
    <property type="entry name" value="Actin_reg-Ser/Thr_kinase"/>
</dbReference>
<evidence type="ECO:0000256" key="10">
    <source>
        <dbReference type="PROSITE-ProRule" id="PRU10141"/>
    </source>
</evidence>
<dbReference type="Proteomes" id="UP000007797">
    <property type="component" value="Unassembled WGS sequence"/>
</dbReference>
<evidence type="ECO:0000259" key="12">
    <source>
        <dbReference type="PROSITE" id="PS50010"/>
    </source>
</evidence>
<dbReference type="InterPro" id="IPR011993">
    <property type="entry name" value="PH-like_dom_sf"/>
</dbReference>
<dbReference type="SMART" id="SM00220">
    <property type="entry name" value="S_TKc"/>
    <property type="match status" value="1"/>
</dbReference>
<dbReference type="Pfam" id="PF00621">
    <property type="entry name" value="RhoGEF"/>
    <property type="match status" value="1"/>
</dbReference>
<feature type="region of interest" description="Disordered" evidence="11">
    <location>
        <begin position="226"/>
        <end position="261"/>
    </location>
</feature>
<feature type="compositionally biased region" description="Acidic residues" evidence="11">
    <location>
        <begin position="234"/>
        <end position="251"/>
    </location>
</feature>
<dbReference type="Gene3D" id="3.30.200.20">
    <property type="entry name" value="Phosphorylase Kinase, domain 1"/>
    <property type="match status" value="1"/>
</dbReference>
<dbReference type="PROSITE" id="PS50011">
    <property type="entry name" value="PROTEIN_KINASE_DOM"/>
    <property type="match status" value="1"/>
</dbReference>
<feature type="region of interest" description="Disordered" evidence="11">
    <location>
        <begin position="1039"/>
        <end position="1090"/>
    </location>
</feature>
<dbReference type="SUPFAM" id="SSF56112">
    <property type="entry name" value="Protein kinase-like (PK-like)"/>
    <property type="match status" value="1"/>
</dbReference>
<dbReference type="PANTHER" id="PTHR46485">
    <property type="entry name" value="LIM DOMAIN KINASE 1"/>
    <property type="match status" value="1"/>
</dbReference>
<evidence type="ECO:0000256" key="7">
    <source>
        <dbReference type="ARBA" id="ARBA00022840"/>
    </source>
</evidence>
<feature type="region of interest" description="Disordered" evidence="11">
    <location>
        <begin position="1004"/>
        <end position="1026"/>
    </location>
</feature>
<dbReference type="PROSITE" id="PS50010">
    <property type="entry name" value="DH_2"/>
    <property type="match status" value="1"/>
</dbReference>
<dbReference type="EC" id="2.7.11.1" evidence="2"/>
<dbReference type="RefSeq" id="XP_004354723.1">
    <property type="nucleotide sequence ID" value="XM_004354671.1"/>
</dbReference>
<feature type="domain" description="Protein kinase" evidence="13">
    <location>
        <begin position="40"/>
        <end position="376"/>
    </location>
</feature>
<comment type="catalytic activity">
    <reaction evidence="9">
        <text>L-seryl-[protein] + ATP = O-phospho-L-seryl-[protein] + ADP + H(+)</text>
        <dbReference type="Rhea" id="RHEA:17989"/>
        <dbReference type="Rhea" id="RHEA-COMP:9863"/>
        <dbReference type="Rhea" id="RHEA-COMP:11604"/>
        <dbReference type="ChEBI" id="CHEBI:15378"/>
        <dbReference type="ChEBI" id="CHEBI:29999"/>
        <dbReference type="ChEBI" id="CHEBI:30616"/>
        <dbReference type="ChEBI" id="CHEBI:83421"/>
        <dbReference type="ChEBI" id="CHEBI:456216"/>
        <dbReference type="EC" id="2.7.11.1"/>
    </reaction>
</comment>
<dbReference type="SUPFAM" id="SSF48065">
    <property type="entry name" value="DBL homology domain (DH-domain)"/>
    <property type="match status" value="1"/>
</dbReference>
<dbReference type="OMA" id="CKYTERE"/>
<protein>
    <recommendedName>
        <fullName evidence="2">non-specific serine/threonine protein kinase</fullName>
        <ecNumber evidence="2">2.7.11.1</ecNumber>
    </recommendedName>
</protein>
<evidence type="ECO:0000256" key="4">
    <source>
        <dbReference type="ARBA" id="ARBA00022679"/>
    </source>
</evidence>
<dbReference type="Gene3D" id="1.10.510.10">
    <property type="entry name" value="Transferase(Phosphotransferase) domain 1"/>
    <property type="match status" value="1"/>
</dbReference>
<evidence type="ECO:0000256" key="5">
    <source>
        <dbReference type="ARBA" id="ARBA00022741"/>
    </source>
</evidence>